<dbReference type="OrthoDB" id="72892at2759"/>
<comment type="caution">
    <text evidence="2">The sequence shown here is derived from an EMBL/GenBank/DDBJ whole genome shotgun (WGS) entry which is preliminary data.</text>
</comment>
<organism evidence="2 3">
    <name type="scientific">Desmophyllum pertusum</name>
    <dbReference type="NCBI Taxonomy" id="174260"/>
    <lineage>
        <taxon>Eukaryota</taxon>
        <taxon>Metazoa</taxon>
        <taxon>Cnidaria</taxon>
        <taxon>Anthozoa</taxon>
        <taxon>Hexacorallia</taxon>
        <taxon>Scleractinia</taxon>
        <taxon>Caryophylliina</taxon>
        <taxon>Caryophylliidae</taxon>
        <taxon>Desmophyllum</taxon>
    </lineage>
</organism>
<feature type="region of interest" description="Disordered" evidence="1">
    <location>
        <begin position="1"/>
        <end position="24"/>
    </location>
</feature>
<evidence type="ECO:0000256" key="1">
    <source>
        <dbReference type="SAM" id="MobiDB-lite"/>
    </source>
</evidence>
<dbReference type="EMBL" id="MU825423">
    <property type="protein sequence ID" value="KAJ7389926.1"/>
    <property type="molecule type" value="Genomic_DNA"/>
</dbReference>
<protein>
    <submittedName>
        <fullName evidence="2">Uncharacterized protein</fullName>
    </submittedName>
</protein>
<dbReference type="Proteomes" id="UP001163046">
    <property type="component" value="Unassembled WGS sequence"/>
</dbReference>
<evidence type="ECO:0000313" key="2">
    <source>
        <dbReference type="EMBL" id="KAJ7389926.1"/>
    </source>
</evidence>
<accession>A0A9W9ZXY3</accession>
<name>A0A9W9ZXY3_9CNID</name>
<proteinExistence type="predicted"/>
<reference evidence="2" key="1">
    <citation type="submission" date="2023-01" db="EMBL/GenBank/DDBJ databases">
        <title>Genome assembly of the deep-sea coral Lophelia pertusa.</title>
        <authorList>
            <person name="Herrera S."/>
            <person name="Cordes E."/>
        </authorList>
    </citation>
    <scope>NUCLEOTIDE SEQUENCE</scope>
    <source>
        <strain evidence="2">USNM1676648</strain>
        <tissue evidence="2">Polyp</tissue>
    </source>
</reference>
<sequence>MDIKKRKRGDVDEEGISERKKKVSGFAEEKQNINKPIELVRTVKSLLQKEQTRLAGLKKLLNALKESHNKESVESIVKEGGEFLEVFKILEGGRHNLSQLKIQTCLEILENILLFTAEENQLASRTGMSIVQRVLQRSHENSCIHV</sequence>
<evidence type="ECO:0000313" key="3">
    <source>
        <dbReference type="Proteomes" id="UP001163046"/>
    </source>
</evidence>
<keyword evidence="3" id="KW-1185">Reference proteome</keyword>
<dbReference type="AlphaFoldDB" id="A0A9W9ZXY3"/>
<gene>
    <name evidence="2" type="ORF">OS493_028391</name>
</gene>